<organism evidence="2 3">
    <name type="scientific">Eumeta variegata</name>
    <name type="common">Bagworm moth</name>
    <name type="synonym">Eumeta japonica</name>
    <dbReference type="NCBI Taxonomy" id="151549"/>
    <lineage>
        <taxon>Eukaryota</taxon>
        <taxon>Metazoa</taxon>
        <taxon>Ecdysozoa</taxon>
        <taxon>Arthropoda</taxon>
        <taxon>Hexapoda</taxon>
        <taxon>Insecta</taxon>
        <taxon>Pterygota</taxon>
        <taxon>Neoptera</taxon>
        <taxon>Endopterygota</taxon>
        <taxon>Lepidoptera</taxon>
        <taxon>Glossata</taxon>
        <taxon>Ditrysia</taxon>
        <taxon>Tineoidea</taxon>
        <taxon>Psychidae</taxon>
        <taxon>Oiketicinae</taxon>
        <taxon>Eumeta</taxon>
    </lineage>
</organism>
<evidence type="ECO:0000313" key="3">
    <source>
        <dbReference type="Proteomes" id="UP000299102"/>
    </source>
</evidence>
<evidence type="ECO:0000256" key="1">
    <source>
        <dbReference type="SAM" id="MobiDB-lite"/>
    </source>
</evidence>
<dbReference type="EMBL" id="BGZK01001366">
    <property type="protein sequence ID" value="GBP78352.1"/>
    <property type="molecule type" value="Genomic_DNA"/>
</dbReference>
<feature type="region of interest" description="Disordered" evidence="1">
    <location>
        <begin position="62"/>
        <end position="92"/>
    </location>
</feature>
<dbReference type="Proteomes" id="UP000299102">
    <property type="component" value="Unassembled WGS sequence"/>
</dbReference>
<sequence length="92" mass="9600">MQDRVPVTNLSVARIVATERVYTRRAYDADLNLAGDAARSAIPGSSVTNITLLPADVLRPCAAAEPKGPGERHRGAGETPQTPPAPGRRAAA</sequence>
<reference evidence="2 3" key="1">
    <citation type="journal article" date="2019" name="Commun. Biol.">
        <title>The bagworm genome reveals a unique fibroin gene that provides high tensile strength.</title>
        <authorList>
            <person name="Kono N."/>
            <person name="Nakamura H."/>
            <person name="Ohtoshi R."/>
            <person name="Tomita M."/>
            <person name="Numata K."/>
            <person name="Arakawa K."/>
        </authorList>
    </citation>
    <scope>NUCLEOTIDE SEQUENCE [LARGE SCALE GENOMIC DNA]</scope>
</reference>
<keyword evidence="3" id="KW-1185">Reference proteome</keyword>
<accession>A0A4C1YTW9</accession>
<evidence type="ECO:0000313" key="2">
    <source>
        <dbReference type="EMBL" id="GBP78352.1"/>
    </source>
</evidence>
<dbReference type="AlphaFoldDB" id="A0A4C1YTW9"/>
<proteinExistence type="predicted"/>
<name>A0A4C1YTW9_EUMVA</name>
<protein>
    <submittedName>
        <fullName evidence="2">Uncharacterized protein</fullName>
    </submittedName>
</protein>
<comment type="caution">
    <text evidence="2">The sequence shown here is derived from an EMBL/GenBank/DDBJ whole genome shotgun (WGS) entry which is preliminary data.</text>
</comment>
<gene>
    <name evidence="2" type="ORF">EVAR_9360_1</name>
</gene>